<dbReference type="InterPro" id="IPR033887">
    <property type="entry name" value="PTS_IIA_man"/>
</dbReference>
<evidence type="ECO:0000256" key="2">
    <source>
        <dbReference type="ARBA" id="ARBA00022741"/>
    </source>
</evidence>
<dbReference type="Gene3D" id="3.40.50.510">
    <property type="entry name" value="Phosphotransferase system, mannose-type IIA component"/>
    <property type="match status" value="1"/>
</dbReference>
<dbReference type="InterPro" id="IPR004701">
    <property type="entry name" value="PTS_EIIA_man-typ"/>
</dbReference>
<keyword evidence="2" id="KW-0547">Nucleotide-binding</keyword>
<dbReference type="EMBL" id="CP010086">
    <property type="protein sequence ID" value="AJH02051.1"/>
    <property type="molecule type" value="Genomic_DNA"/>
</dbReference>
<sequence>MKRIDRIYNYIENNSKKFTKNKLLEVKGFSAQEIGEYLEILRSNVSRELNTLCRDSKIIKIKNRPVLYFDRKSFEEILSVKLPDDLEEISDIMKFASSEDVVRDEEQSPFNYLIGANTSLKNQIEQAKAALLYPPNGLHTLIIGSTGVGKSLFVNIMYQYSKYIKKLPEDAPFVVFNCADYANNPQLLLSYIFGHIKGAFTGADKEKEGIVEKADGGILFLDEIHRLPPEGQEMIFYFMDTGTYNKLGETDRQRKANVLLIGATTEDPNSTLLNTFIRRIPITIVIPNFEERSLQDKLELIHYLLSKEAQRVNKTIKISSESIKALIGSTTYGNVGQLKSNIQLVCATGFLNCMNTDKCIEINLDLLPESIRNGTLNFESKIKDDSNFWGRVPRTLVVKPDGNKTFLETDAYEPPFNIYNIIEDKAFVLQEEGMSDQDIKNYITTDINVHLKQFYARFKNDAYRREGLLKIVDKDIVDFAEEIKMLAENRLSRKLSDRFIYAISLHFSALFNRIKKNTVSFSTNIELTLSSNSKEYGVAKEIHKLIEDRYNLIIPEVEIEYLALLLSSIQELSHQERVGIVVASHGTSTATSMVAVAKKLFDADNIAAVDMPLERKPSDIIDSVIEKVKQVDEGKGVLLLVDMGSLNSFGETITKKTKINIKSIDMVSTALVLEAVRKCSIFDADLNSVYSYLITDFRGYTNNMMTEGKMGEENAIITICSTGKGAAIKLKELVEAVAKNISINDNVRIIPVGLSNLNESIKQISRKNKILALVGIANPNMGIPFISIEELIDGSGENILRNIIEGKNINPVIKGENQIVLKNLCKQTLTEILTFLNPEKIYSLLDDFIKSIEKSLNVHYENPTKLRLMFHVACALERMLLNNGLVYDSSDSELNPRYLEVLRRANLIFKEALSIELTDDELYYMIDVIDVC</sequence>
<evidence type="ECO:0000256" key="4">
    <source>
        <dbReference type="ARBA" id="ARBA00022840"/>
    </source>
</evidence>
<organism evidence="9 10">
    <name type="scientific">Clostridium beijerinckii</name>
    <name type="common">Clostridium MP</name>
    <dbReference type="NCBI Taxonomy" id="1520"/>
    <lineage>
        <taxon>Bacteria</taxon>
        <taxon>Bacillati</taxon>
        <taxon>Bacillota</taxon>
        <taxon>Clostridia</taxon>
        <taxon>Eubacteriales</taxon>
        <taxon>Clostridiaceae</taxon>
        <taxon>Clostridium</taxon>
    </lineage>
</organism>
<dbReference type="GO" id="GO:0006355">
    <property type="term" value="P:regulation of DNA-templated transcription"/>
    <property type="evidence" value="ECO:0007669"/>
    <property type="project" value="InterPro"/>
</dbReference>
<dbReference type="GO" id="GO:0009401">
    <property type="term" value="P:phosphoenolpyruvate-dependent sugar phosphotransferase system"/>
    <property type="evidence" value="ECO:0007669"/>
    <property type="project" value="InterPro"/>
</dbReference>
<dbReference type="SMART" id="SM00382">
    <property type="entry name" value="AAA"/>
    <property type="match status" value="1"/>
</dbReference>
<dbReference type="PROSITE" id="PS50045">
    <property type="entry name" value="SIGMA54_INTERACT_4"/>
    <property type="match status" value="1"/>
</dbReference>
<dbReference type="PROSITE" id="PS51372">
    <property type="entry name" value="PRD_2"/>
    <property type="match status" value="2"/>
</dbReference>
<dbReference type="Pfam" id="PF03610">
    <property type="entry name" value="EIIA-man"/>
    <property type="match status" value="1"/>
</dbReference>
<keyword evidence="3" id="KW-0418">Kinase</keyword>
<dbReference type="RefSeq" id="WP_041900521.1">
    <property type="nucleotide sequence ID" value="NZ_CP010086.2"/>
</dbReference>
<name>A0A0B5QMG7_CLOBE</name>
<proteinExistence type="predicted"/>
<dbReference type="OrthoDB" id="9765164at2"/>
<feature type="domain" description="PRD" evidence="8">
    <location>
        <begin position="836"/>
        <end position="932"/>
    </location>
</feature>
<dbReference type="CDD" id="cd00009">
    <property type="entry name" value="AAA"/>
    <property type="match status" value="1"/>
</dbReference>
<dbReference type="GO" id="GO:0005524">
    <property type="term" value="F:ATP binding"/>
    <property type="evidence" value="ECO:0007669"/>
    <property type="project" value="UniProtKB-KW"/>
</dbReference>
<feature type="domain" description="PRD" evidence="8">
    <location>
        <begin position="471"/>
        <end position="576"/>
    </location>
</feature>
<dbReference type="PANTHER" id="PTHR32071">
    <property type="entry name" value="TRANSCRIPTIONAL REGULATORY PROTEIN"/>
    <property type="match status" value="1"/>
</dbReference>
<keyword evidence="5" id="KW-0238">DNA-binding</keyword>
<dbReference type="SUPFAM" id="SSF63520">
    <property type="entry name" value="PTS-regulatory domain, PRD"/>
    <property type="match status" value="2"/>
</dbReference>
<keyword evidence="9" id="KW-0762">Sugar transport</keyword>
<dbReference type="InterPro" id="IPR036390">
    <property type="entry name" value="WH_DNA-bd_sf"/>
</dbReference>
<dbReference type="STRING" id="1520.LF65_05540"/>
<keyword evidence="9" id="KW-0813">Transport</keyword>
<dbReference type="SUPFAM" id="SSF52540">
    <property type="entry name" value="P-loop containing nucleoside triphosphate hydrolases"/>
    <property type="match status" value="1"/>
</dbReference>
<dbReference type="GO" id="GO:0003677">
    <property type="term" value="F:DNA binding"/>
    <property type="evidence" value="ECO:0007669"/>
    <property type="project" value="UniProtKB-KW"/>
</dbReference>
<protein>
    <submittedName>
        <fullName evidence="9">PTS sugar transporter subunit IIA</fullName>
    </submittedName>
</protein>
<dbReference type="InterPro" id="IPR025943">
    <property type="entry name" value="Sigma_54_int_dom_ATP-bd_2"/>
</dbReference>
<dbReference type="Proteomes" id="UP000031866">
    <property type="component" value="Chromosome"/>
</dbReference>
<keyword evidence="1" id="KW-0808">Transferase</keyword>
<dbReference type="PROSITE" id="PS51096">
    <property type="entry name" value="PTS_EIIA_TYPE_4"/>
    <property type="match status" value="1"/>
</dbReference>
<dbReference type="PROSITE" id="PS00676">
    <property type="entry name" value="SIGMA54_INTERACT_2"/>
    <property type="match status" value="1"/>
</dbReference>
<evidence type="ECO:0000256" key="5">
    <source>
        <dbReference type="ARBA" id="ARBA00023125"/>
    </source>
</evidence>
<evidence type="ECO:0000259" key="6">
    <source>
        <dbReference type="PROSITE" id="PS50045"/>
    </source>
</evidence>
<dbReference type="Gene3D" id="3.40.50.300">
    <property type="entry name" value="P-loop containing nucleotide triphosphate hydrolases"/>
    <property type="match status" value="1"/>
</dbReference>
<dbReference type="SUPFAM" id="SSF53062">
    <property type="entry name" value="PTS system fructose IIA component-like"/>
    <property type="match status" value="1"/>
</dbReference>
<gene>
    <name evidence="9" type="ORF">LF65_05540</name>
</gene>
<dbReference type="InterPro" id="IPR003593">
    <property type="entry name" value="AAA+_ATPase"/>
</dbReference>
<dbReference type="InterPro" id="IPR036634">
    <property type="entry name" value="PRD_sf"/>
</dbReference>
<dbReference type="Pfam" id="PF00874">
    <property type="entry name" value="PRD"/>
    <property type="match status" value="2"/>
</dbReference>
<evidence type="ECO:0000259" key="8">
    <source>
        <dbReference type="PROSITE" id="PS51372"/>
    </source>
</evidence>
<evidence type="ECO:0000313" key="10">
    <source>
        <dbReference type="Proteomes" id="UP000031866"/>
    </source>
</evidence>
<dbReference type="SUPFAM" id="SSF46785">
    <property type="entry name" value="Winged helix' DNA-binding domain"/>
    <property type="match status" value="1"/>
</dbReference>
<dbReference type="GO" id="GO:0016301">
    <property type="term" value="F:kinase activity"/>
    <property type="evidence" value="ECO:0007669"/>
    <property type="project" value="UniProtKB-KW"/>
</dbReference>
<evidence type="ECO:0000313" key="9">
    <source>
        <dbReference type="EMBL" id="AJH02051.1"/>
    </source>
</evidence>
<dbReference type="PANTHER" id="PTHR32071:SF90">
    <property type="entry name" value="TRANSCRIPTIONAL REGULATORY PROTEIN LEVR"/>
    <property type="match status" value="1"/>
</dbReference>
<dbReference type="InterPro" id="IPR002078">
    <property type="entry name" value="Sigma_54_int"/>
</dbReference>
<feature type="domain" description="PTS EIIA type-4" evidence="7">
    <location>
        <begin position="577"/>
        <end position="712"/>
    </location>
</feature>
<dbReference type="AlphaFoldDB" id="A0A0B5QMG7"/>
<reference evidence="10" key="1">
    <citation type="submission" date="2014-12" db="EMBL/GenBank/DDBJ databases">
        <title>Genome sequence of Clostridium beijerinckii strain 59B.</title>
        <authorList>
            <person name="Little G.T."/>
            <person name="Minton N.P."/>
        </authorList>
    </citation>
    <scope>NUCLEOTIDE SEQUENCE [LARGE SCALE GENOMIC DNA]</scope>
    <source>
        <strain evidence="10">59B</strain>
    </source>
</reference>
<evidence type="ECO:0000256" key="1">
    <source>
        <dbReference type="ARBA" id="ARBA00022679"/>
    </source>
</evidence>
<accession>A0A0B5QMG7</accession>
<dbReference type="InterPro" id="IPR027417">
    <property type="entry name" value="P-loop_NTPase"/>
</dbReference>
<keyword evidence="4" id="KW-0067">ATP-binding</keyword>
<dbReference type="Gene3D" id="1.10.1790.10">
    <property type="entry name" value="PRD domain"/>
    <property type="match status" value="2"/>
</dbReference>
<dbReference type="Pfam" id="PF00158">
    <property type="entry name" value="Sigma54_activat"/>
    <property type="match status" value="1"/>
</dbReference>
<dbReference type="CDD" id="cd00006">
    <property type="entry name" value="PTS_IIA_man"/>
    <property type="match status" value="1"/>
</dbReference>
<evidence type="ECO:0000256" key="3">
    <source>
        <dbReference type="ARBA" id="ARBA00022777"/>
    </source>
</evidence>
<feature type="domain" description="Sigma-54 factor interaction" evidence="6">
    <location>
        <begin position="113"/>
        <end position="347"/>
    </location>
</feature>
<dbReference type="GO" id="GO:0016020">
    <property type="term" value="C:membrane"/>
    <property type="evidence" value="ECO:0007669"/>
    <property type="project" value="InterPro"/>
</dbReference>
<dbReference type="InterPro" id="IPR011608">
    <property type="entry name" value="PRD"/>
</dbReference>
<dbReference type="InterPro" id="IPR036662">
    <property type="entry name" value="PTS_EIIA_man-typ_sf"/>
</dbReference>
<evidence type="ECO:0000259" key="7">
    <source>
        <dbReference type="PROSITE" id="PS51096"/>
    </source>
</evidence>
<dbReference type="KEGG" id="cbei:LF65_05540"/>